<proteinExistence type="predicted"/>
<name>A0ABQ3FY12_9BURK</name>
<dbReference type="SMART" id="SM00849">
    <property type="entry name" value="Lactamase_B"/>
    <property type="match status" value="1"/>
</dbReference>
<dbReference type="Pfam" id="PF00753">
    <property type="entry name" value="Lactamase_B"/>
    <property type="match status" value="1"/>
</dbReference>
<sequence length="479" mass="50641">MRTKLRNLAQRAALSAAAVLAGTGAAWGQSQMDIHLEAATRNTGGDKFLKDWTRDRYCMYVDNPALLAEIRTQRAPVPMTQVFDDAWFVGFQNVGQFILKNGNGFTLIDTLNSSADVDNYTLPALRSLGLGVQAPLVGAYITHGHFDHDGGAARLRELFGTGFPIYIGSGDAQGKTYGPILLDSNNLGYQSFSLGGRAMTVLASPGHTPGTMSAIVPVHDNGVERKLLIVGGTAIPMNIAASRSYLQSVERMYQAAKDFKAEGTLHPHGIIDGGNQHMADINARGSRTANPYIIGNEKLLRTVAIMRECGAAQVAQVDATAKEPVWRVTSLSFDTQSPSPARIAAKLQSDWGPVADQQVVFSVGNSGAACTARTNAEGIAVCGSPLTVRPRDEVTATFAGAAGPDHVDLPSVRSALVSSLQCDIDSNGAVNRNDISAIMAGIGKPIVAGDPRDADGDGKVTASDARMCTQRCSKEQCAL</sequence>
<keyword evidence="4" id="KW-1185">Reference proteome</keyword>
<dbReference type="InterPro" id="IPR018247">
    <property type="entry name" value="EF_Hand_1_Ca_BS"/>
</dbReference>
<dbReference type="EMBL" id="BMYK01000003">
    <property type="protein sequence ID" value="GHC74229.1"/>
    <property type="molecule type" value="Genomic_DNA"/>
</dbReference>
<evidence type="ECO:0000313" key="4">
    <source>
        <dbReference type="Proteomes" id="UP000626210"/>
    </source>
</evidence>
<feature type="chain" id="PRO_5047523086" description="Metallo-beta-lactamase domain-containing protein" evidence="1">
    <location>
        <begin position="29"/>
        <end position="479"/>
    </location>
</feature>
<reference evidence="4" key="1">
    <citation type="journal article" date="2019" name="Int. J. Syst. Evol. Microbiol.">
        <title>The Global Catalogue of Microorganisms (GCM) 10K type strain sequencing project: providing services to taxonomists for standard genome sequencing and annotation.</title>
        <authorList>
            <consortium name="The Broad Institute Genomics Platform"/>
            <consortium name="The Broad Institute Genome Sequencing Center for Infectious Disease"/>
            <person name="Wu L."/>
            <person name="Ma J."/>
        </authorList>
    </citation>
    <scope>NUCLEOTIDE SEQUENCE [LARGE SCALE GENOMIC DNA]</scope>
    <source>
        <strain evidence="4">KCTC 23314</strain>
    </source>
</reference>
<evidence type="ECO:0000256" key="1">
    <source>
        <dbReference type="SAM" id="SignalP"/>
    </source>
</evidence>
<organism evidence="3 4">
    <name type="scientific">Pseudorhodoferax aquiterrae</name>
    <dbReference type="NCBI Taxonomy" id="747304"/>
    <lineage>
        <taxon>Bacteria</taxon>
        <taxon>Pseudomonadati</taxon>
        <taxon>Pseudomonadota</taxon>
        <taxon>Betaproteobacteria</taxon>
        <taxon>Burkholderiales</taxon>
        <taxon>Comamonadaceae</taxon>
    </lineage>
</organism>
<dbReference type="InterPro" id="IPR036866">
    <property type="entry name" value="RibonucZ/Hydroxyglut_hydro"/>
</dbReference>
<keyword evidence="1" id="KW-0732">Signal</keyword>
<dbReference type="SUPFAM" id="SSF56281">
    <property type="entry name" value="Metallo-hydrolase/oxidoreductase"/>
    <property type="match status" value="1"/>
</dbReference>
<comment type="caution">
    <text evidence="3">The sequence shown here is derived from an EMBL/GenBank/DDBJ whole genome shotgun (WGS) entry which is preliminary data.</text>
</comment>
<dbReference type="Proteomes" id="UP000626210">
    <property type="component" value="Unassembled WGS sequence"/>
</dbReference>
<protein>
    <recommendedName>
        <fullName evidence="2">Metallo-beta-lactamase domain-containing protein</fullName>
    </recommendedName>
</protein>
<dbReference type="RefSeq" id="WP_189685979.1">
    <property type="nucleotide sequence ID" value="NZ_BMYK01000003.1"/>
</dbReference>
<dbReference type="Gene3D" id="3.60.15.10">
    <property type="entry name" value="Ribonuclease Z/Hydroxyacylglutathione hydrolase-like"/>
    <property type="match status" value="1"/>
</dbReference>
<evidence type="ECO:0000313" key="3">
    <source>
        <dbReference type="EMBL" id="GHC74229.1"/>
    </source>
</evidence>
<dbReference type="InterPro" id="IPR001279">
    <property type="entry name" value="Metallo-B-lactamas"/>
</dbReference>
<dbReference type="PROSITE" id="PS00018">
    <property type="entry name" value="EF_HAND_1"/>
    <property type="match status" value="1"/>
</dbReference>
<accession>A0ABQ3FY12</accession>
<gene>
    <name evidence="3" type="ORF">GCM10007320_11180</name>
</gene>
<feature type="signal peptide" evidence="1">
    <location>
        <begin position="1"/>
        <end position="28"/>
    </location>
</feature>
<feature type="domain" description="Metallo-beta-lactamase" evidence="2">
    <location>
        <begin position="93"/>
        <end position="268"/>
    </location>
</feature>
<evidence type="ECO:0000259" key="2">
    <source>
        <dbReference type="SMART" id="SM00849"/>
    </source>
</evidence>